<keyword evidence="8" id="KW-0325">Glycoprotein</keyword>
<dbReference type="InterPro" id="IPR015919">
    <property type="entry name" value="Cadherin-like_sf"/>
</dbReference>
<feature type="domain" description="Cadherin" evidence="12">
    <location>
        <begin position="1228"/>
        <end position="1335"/>
    </location>
</feature>
<keyword evidence="6 11" id="KW-1133">Transmembrane helix</keyword>
<evidence type="ECO:0000313" key="13">
    <source>
        <dbReference type="EMBL" id="KAK9730931.1"/>
    </source>
</evidence>
<sequence>MPESVVDVFDIDRNTGSLVVARELDRELHSEYRLEVRALDTSAMNNPQSSAVTVKVEIADANDNPPKWSQDPLTIPLSESTEIGSAIYNFTASDADSGSNGDLRYSLVKQYPNSITFSVDSLTGTLVLLAPLDYETLQEYTVVVRATDQSLNVSERLSTAVTARIIITDSNDNSPKFVIPAASTVFFSDSVSVGMLVTHVVAVDGDSGDNGRVTYIISGGNEENLFALGYDTGVLTLAKPITVIENRQFLINITASDHGSPTRHAHITLKLSVQSSTENPPRFINSVYYANIAENVDIGTWVIKVAARSTNNEDAGNLTFSIPTGIADDAFKINSITGVVRTNKFLDREQVESYIIPIYVTDFGGQGTSSRTQSDIATLHITITDINDHVPEFKVGACYPLAIPENNEFGVVHTVVATDLDSGKNGEITYSITGGNHGNKFSIDPKSGELAARPLDREVRPRYHLTITAQDRRNTSLQGSCNISVLVEDQNDNDPKFNSSSYSASIPEDTAVDTSILTVKATDPDLGINARVIYSLANESQWLFRIDNKTGVITTAGLFDRERQSSYNFQVVATDSGKYNARSQKVSVKVQILDANDNKPIFTKYPFKEKITAYIQPGHTILKVSAKDADQGTNADIVYSLISGQYSHMFRINPNTGVLSASQSLASQNGKIIHLNVMATDKGNPPQSSTGLIEIFVGDTSDDFPKLRFHKNYYKVTLLENAEPFKDIMHVAAVRTDGRRQKIVYSFGTGNEENIFQINSETGVIQVQNPKYLDYEVHKEIHLVVEAKTESNPILHGYCEVIINLIDQNDNAPRFSQQEYSASVYEGNNKNALVLQVFAFDADEGHNSKILYHIVDGNHDNAFKIDPVFSGILKTNIVLDREIRDIYRLTIIATDEGVPQMTGTARVHINVVDVNDNQPTFPPHSIITVSEATAVGTVLTTVTANDVDTNPSLTYSFSSHNDKDALKNFSIDKYNGKVILKHSLDFEKQQEYSLRIAASDSAHSAQTTLTIRVTDVNDNRPIFTQSAYYATLPEGHSTNLIDIVTVNATDADAGDNGLLKYSILNLVQGFSIDENTGVLRVNQSNISSPIQDFQITIKATDSGKPPLYALTSVRIKVNNGVGGSTKRNDKDYNIQVPEDTPKGATILHLSLPGQTKYAFSIVEGNEEDLFEIANPNGAIVLIKTLDREHQDTYNLKLSTGDSVFSSNYSAINVHVTIEDANDNAPVFKQSDYEFTITESTPVGTSITTMLATDADSENSPFSDVVYDITSGNDNFLFKIDFDTGLLSINNSLDYDNGNTIHNLVVRACDKAPIPLCTLTTCQLTLEDANDNAPHFPVQEYLEFVAENEAIGTAVFTAHATDLDRGVFGQLNYTILSSTSGYSPDDSSKLFHIDPVSGLVVTNSVFDYEQRSRYIFNIKARDVGGKSALVKVRVEIESKDEFHPQFTARTYKFILATPSSGSLPVGYVMGHVTATDRDKGPDGRVVYQLTTQHPYFKINRTTGAVVVKKKFDNSELLISGRDISLVVTASSGRQGSLTNMTVVEISIDPLGDPGTNLAINRDEKTTVAASGGGIADWALGLLIALILLLITFGAVFVFLHMKNKRNKKINKPTLSSETVSTSNNYVDPSAFDTIPIRGSAGGVIPGANSQFAPPKYDEIPPYGSGHAASSNSGAATTSELSGSEQSGSSGRGSAEEGEDGEDEEIRMINEGPLQRDSGIHRQNDDEDNLSDVSVRNTQEYLARLGIVNNGSTGVPQSTGRLCSDPRAGSSKETLHHHQTVPLDSLHMFDEDGNAENISNFYAKLNDVAGSDRASSTDEGGGVNPTNLSATMDHVMAISGYGDVPAVTHQPSMNGSLSSIVHSEEELAGSYNWDYLLDWGPQYQPLAHVFSEIARLKDDTASVQSATSGNSSVKSKSSVAPAKNIPPPLITNVAPRSIAMPVLNARGGSSHHVANNHNQILMLPRSPINHDASGATFSTSAAMSPSFSPSLSPLATKSPSISPLVTPGLSTTHHMMPRQAPQPRTKTVVDAELRL</sequence>
<feature type="domain" description="Cadherin" evidence="12">
    <location>
        <begin position="603"/>
        <end position="707"/>
    </location>
</feature>
<dbReference type="PROSITE" id="PS00232">
    <property type="entry name" value="CADHERIN_1"/>
    <property type="match status" value="9"/>
</dbReference>
<evidence type="ECO:0000313" key="14">
    <source>
        <dbReference type="Proteomes" id="UP001458880"/>
    </source>
</evidence>
<dbReference type="GO" id="GO:0048731">
    <property type="term" value="P:system development"/>
    <property type="evidence" value="ECO:0007669"/>
    <property type="project" value="UniProtKB-ARBA"/>
</dbReference>
<dbReference type="FunFam" id="2.60.40.60:FF:000116">
    <property type="entry name" value="Dachsous cadherin-related 2"/>
    <property type="match status" value="3"/>
</dbReference>
<dbReference type="Gene3D" id="2.60.40.60">
    <property type="entry name" value="Cadherins"/>
    <property type="match status" value="15"/>
</dbReference>
<feature type="domain" description="Cadherin" evidence="12">
    <location>
        <begin position="498"/>
        <end position="602"/>
    </location>
</feature>
<dbReference type="PRINTS" id="PR00205">
    <property type="entry name" value="CADHERIN"/>
</dbReference>
<keyword evidence="14" id="KW-1185">Reference proteome</keyword>
<feature type="region of interest" description="Disordered" evidence="10">
    <location>
        <begin position="1750"/>
        <end position="1773"/>
    </location>
</feature>
<dbReference type="GO" id="GO:0048729">
    <property type="term" value="P:tissue morphogenesis"/>
    <property type="evidence" value="ECO:0007669"/>
    <property type="project" value="UniProtKB-ARBA"/>
</dbReference>
<evidence type="ECO:0000256" key="7">
    <source>
        <dbReference type="ARBA" id="ARBA00023136"/>
    </source>
</evidence>
<evidence type="ECO:0000256" key="1">
    <source>
        <dbReference type="ARBA" id="ARBA00004167"/>
    </source>
</evidence>
<dbReference type="FunFam" id="2.60.40.60:FF:000353">
    <property type="entry name" value="Dachsous, isoform B"/>
    <property type="match status" value="1"/>
</dbReference>
<feature type="domain" description="Cadherin" evidence="12">
    <location>
        <begin position="1024"/>
        <end position="1119"/>
    </location>
</feature>
<organism evidence="13 14">
    <name type="scientific">Popillia japonica</name>
    <name type="common">Japanese beetle</name>
    <dbReference type="NCBI Taxonomy" id="7064"/>
    <lineage>
        <taxon>Eukaryota</taxon>
        <taxon>Metazoa</taxon>
        <taxon>Ecdysozoa</taxon>
        <taxon>Arthropoda</taxon>
        <taxon>Hexapoda</taxon>
        <taxon>Insecta</taxon>
        <taxon>Pterygota</taxon>
        <taxon>Neoptera</taxon>
        <taxon>Endopterygota</taxon>
        <taxon>Coleoptera</taxon>
        <taxon>Polyphaga</taxon>
        <taxon>Scarabaeiformia</taxon>
        <taxon>Scarabaeidae</taxon>
        <taxon>Rutelinae</taxon>
        <taxon>Popillia</taxon>
    </lineage>
</organism>
<evidence type="ECO:0000256" key="5">
    <source>
        <dbReference type="ARBA" id="ARBA00022889"/>
    </source>
</evidence>
<dbReference type="GO" id="GO:0060429">
    <property type="term" value="P:epithelium development"/>
    <property type="evidence" value="ECO:0007669"/>
    <property type="project" value="UniProtKB-ARBA"/>
</dbReference>
<feature type="region of interest" description="Disordered" evidence="10">
    <location>
        <begin position="2004"/>
        <end position="2033"/>
    </location>
</feature>
<evidence type="ECO:0000256" key="9">
    <source>
        <dbReference type="PROSITE-ProRule" id="PRU00043"/>
    </source>
</evidence>
<dbReference type="PANTHER" id="PTHR24028:SF263">
    <property type="entry name" value="CADHERIN-RELATED FAMILY MEMBER 1"/>
    <property type="match status" value="1"/>
</dbReference>
<dbReference type="FunFam" id="2.60.40.60:FF:000035">
    <property type="entry name" value="Protocadherin Fat 3"/>
    <property type="match status" value="1"/>
</dbReference>
<feature type="domain" description="Cadherin" evidence="12">
    <location>
        <begin position="1336"/>
        <end position="1445"/>
    </location>
</feature>
<evidence type="ECO:0000256" key="2">
    <source>
        <dbReference type="ARBA" id="ARBA00022692"/>
    </source>
</evidence>
<dbReference type="SMART" id="SM00112">
    <property type="entry name" value="CA"/>
    <property type="match status" value="15"/>
</dbReference>
<dbReference type="InterPro" id="IPR027397">
    <property type="entry name" value="Catenin-bd_sf"/>
</dbReference>
<dbReference type="FunFam" id="2.60.40.60:FF:000015">
    <property type="entry name" value="FAT atypical cadherin 1"/>
    <property type="match status" value="2"/>
</dbReference>
<evidence type="ECO:0000256" key="4">
    <source>
        <dbReference type="ARBA" id="ARBA00022837"/>
    </source>
</evidence>
<dbReference type="Pfam" id="PF00028">
    <property type="entry name" value="Cadherin"/>
    <property type="match status" value="15"/>
</dbReference>
<feature type="domain" description="Cadherin" evidence="12">
    <location>
        <begin position="1463"/>
        <end position="1554"/>
    </location>
</feature>
<comment type="caution">
    <text evidence="13">The sequence shown here is derived from an EMBL/GenBank/DDBJ whole genome shotgun (WGS) entry which is preliminary data.</text>
</comment>
<feature type="transmembrane region" description="Helical" evidence="11">
    <location>
        <begin position="1576"/>
        <end position="1598"/>
    </location>
</feature>
<dbReference type="GO" id="GO:0005509">
    <property type="term" value="F:calcium ion binding"/>
    <property type="evidence" value="ECO:0007669"/>
    <property type="project" value="UniProtKB-UniRule"/>
</dbReference>
<proteinExistence type="predicted"/>
<name>A0AAW1L936_POPJA</name>
<feature type="domain" description="Cadherin" evidence="12">
    <location>
        <begin position="69"/>
        <end position="177"/>
    </location>
</feature>
<dbReference type="InterPro" id="IPR020894">
    <property type="entry name" value="Cadherin_CS"/>
</dbReference>
<dbReference type="FunFam" id="2.60.40.60:FF:000140">
    <property type="entry name" value="Dachsous cadherin-related 1"/>
    <property type="match status" value="1"/>
</dbReference>
<dbReference type="GO" id="GO:0007156">
    <property type="term" value="P:homophilic cell adhesion via plasma membrane adhesion molecules"/>
    <property type="evidence" value="ECO:0007669"/>
    <property type="project" value="InterPro"/>
</dbReference>
<dbReference type="GO" id="GO:0005886">
    <property type="term" value="C:plasma membrane"/>
    <property type="evidence" value="ECO:0007669"/>
    <property type="project" value="InterPro"/>
</dbReference>
<dbReference type="EMBL" id="JASPKY010000140">
    <property type="protein sequence ID" value="KAK9730931.1"/>
    <property type="molecule type" value="Genomic_DNA"/>
</dbReference>
<dbReference type="FunFam" id="2.60.40.60:FF:000081">
    <property type="entry name" value="protocadherin Fat 4"/>
    <property type="match status" value="1"/>
</dbReference>
<dbReference type="FunFam" id="2.60.40.60:FF:000020">
    <property type="entry name" value="Dachsous cadherin-related 1b"/>
    <property type="match status" value="2"/>
</dbReference>
<evidence type="ECO:0000256" key="3">
    <source>
        <dbReference type="ARBA" id="ARBA00022737"/>
    </source>
</evidence>
<feature type="domain" description="Cadherin" evidence="12">
    <location>
        <begin position="179"/>
        <end position="283"/>
    </location>
</feature>
<dbReference type="Proteomes" id="UP001458880">
    <property type="component" value="Unassembled WGS sequence"/>
</dbReference>
<dbReference type="GO" id="GO:0009887">
    <property type="term" value="P:animal organ morphogenesis"/>
    <property type="evidence" value="ECO:0007669"/>
    <property type="project" value="UniProtKB-ARBA"/>
</dbReference>
<dbReference type="GO" id="GO:0007163">
    <property type="term" value="P:establishment or maintenance of cell polarity"/>
    <property type="evidence" value="ECO:0007669"/>
    <property type="project" value="UniProtKB-ARBA"/>
</dbReference>
<feature type="compositionally biased region" description="Polar residues" evidence="10">
    <location>
        <begin position="1750"/>
        <end position="1759"/>
    </location>
</feature>
<dbReference type="PROSITE" id="PS50268">
    <property type="entry name" value="CADHERIN_2"/>
    <property type="match status" value="15"/>
</dbReference>
<feature type="domain" description="Cadherin" evidence="12">
    <location>
        <begin position="284"/>
        <end position="393"/>
    </location>
</feature>
<evidence type="ECO:0000256" key="6">
    <source>
        <dbReference type="ARBA" id="ARBA00022989"/>
    </source>
</evidence>
<feature type="compositionally biased region" description="Acidic residues" evidence="10">
    <location>
        <begin position="1694"/>
        <end position="1703"/>
    </location>
</feature>
<feature type="domain" description="Cadherin" evidence="12">
    <location>
        <begin position="9"/>
        <end position="68"/>
    </location>
</feature>
<keyword evidence="2 11" id="KW-0812">Transmembrane</keyword>
<feature type="domain" description="Cadherin" evidence="12">
    <location>
        <begin position="1128"/>
        <end position="1227"/>
    </location>
</feature>
<keyword evidence="4 9" id="KW-0106">Calcium</keyword>
<feature type="domain" description="Cadherin" evidence="12">
    <location>
        <begin position="395"/>
        <end position="497"/>
    </location>
</feature>
<feature type="region of interest" description="Disordered" evidence="10">
    <location>
        <begin position="1901"/>
        <end position="1922"/>
    </location>
</feature>
<comment type="subcellular location">
    <subcellularLocation>
        <location evidence="1">Membrane</location>
        <topology evidence="1">Single-pass membrane protein</topology>
    </subcellularLocation>
</comment>
<keyword evidence="5" id="KW-0130">Cell adhesion</keyword>
<feature type="region of interest" description="Disordered" evidence="10">
    <location>
        <begin position="1648"/>
        <end position="1731"/>
    </location>
</feature>
<evidence type="ECO:0000256" key="10">
    <source>
        <dbReference type="SAM" id="MobiDB-lite"/>
    </source>
</evidence>
<keyword evidence="3" id="KW-0677">Repeat</keyword>
<reference evidence="13 14" key="1">
    <citation type="journal article" date="2024" name="BMC Genomics">
        <title>De novo assembly and annotation of Popillia japonica's genome with initial clues to its potential as an invasive pest.</title>
        <authorList>
            <person name="Cucini C."/>
            <person name="Boschi S."/>
            <person name="Funari R."/>
            <person name="Cardaioli E."/>
            <person name="Iannotti N."/>
            <person name="Marturano G."/>
            <person name="Paoli F."/>
            <person name="Bruttini M."/>
            <person name="Carapelli A."/>
            <person name="Frati F."/>
            <person name="Nardi F."/>
        </authorList>
    </citation>
    <scope>NUCLEOTIDE SEQUENCE [LARGE SCALE GENOMIC DNA]</scope>
    <source>
        <strain evidence="13">DMR45628</strain>
    </source>
</reference>
<evidence type="ECO:0000259" key="12">
    <source>
        <dbReference type="PROSITE" id="PS50268"/>
    </source>
</evidence>
<feature type="domain" description="Cadherin" evidence="12">
    <location>
        <begin position="921"/>
        <end position="1023"/>
    </location>
</feature>
<dbReference type="PANTHER" id="PTHR24028">
    <property type="entry name" value="CADHERIN-87A"/>
    <property type="match status" value="1"/>
</dbReference>
<feature type="domain" description="Cadherin" evidence="12">
    <location>
        <begin position="816"/>
        <end position="921"/>
    </location>
</feature>
<dbReference type="InterPro" id="IPR050174">
    <property type="entry name" value="Protocadherin/Cadherin-CA"/>
</dbReference>
<protein>
    <submittedName>
        <fullName evidence="13">Cadherin domain</fullName>
    </submittedName>
</protein>
<dbReference type="InterPro" id="IPR002126">
    <property type="entry name" value="Cadherin-like_dom"/>
</dbReference>
<keyword evidence="7 11" id="KW-0472">Membrane</keyword>
<feature type="compositionally biased region" description="Low complexity" evidence="10">
    <location>
        <begin position="1662"/>
        <end position="1691"/>
    </location>
</feature>
<feature type="domain" description="Cadherin" evidence="12">
    <location>
        <begin position="710"/>
        <end position="815"/>
    </location>
</feature>
<evidence type="ECO:0000256" key="8">
    <source>
        <dbReference type="ARBA" id="ARBA00023180"/>
    </source>
</evidence>
<gene>
    <name evidence="13" type="ORF">QE152_g14129</name>
</gene>
<dbReference type="CDD" id="cd11304">
    <property type="entry name" value="Cadherin_repeat"/>
    <property type="match status" value="15"/>
</dbReference>
<accession>A0AAW1L936</accession>
<evidence type="ECO:0000256" key="11">
    <source>
        <dbReference type="SAM" id="Phobius"/>
    </source>
</evidence>
<dbReference type="SUPFAM" id="SSF49313">
    <property type="entry name" value="Cadherin-like"/>
    <property type="match status" value="15"/>
</dbReference>
<dbReference type="Gene3D" id="4.10.900.10">
    <property type="entry name" value="TCF3-CBD (Catenin binding domain)"/>
    <property type="match status" value="1"/>
</dbReference>